<dbReference type="EC" id="6.3.3.2" evidence="4"/>
<keyword evidence="7" id="KW-1185">Reference proteome</keyword>
<evidence type="ECO:0000256" key="1">
    <source>
        <dbReference type="ARBA" id="ARBA00010638"/>
    </source>
</evidence>
<reference evidence="6" key="1">
    <citation type="journal article" date="2022" name="ISME J.">
        <title>Identification of active gaseous-alkane degraders at natural gas seeps.</title>
        <authorList>
            <person name="Farhan Ul Haque M."/>
            <person name="Hernandez M."/>
            <person name="Crombie A.T."/>
            <person name="Murrell J.C."/>
        </authorList>
    </citation>
    <scope>NUCLEOTIDE SEQUENCE</scope>
    <source>
        <strain evidence="6">PC2</strain>
    </source>
</reference>
<accession>A0ABS9ZAB0</accession>
<name>A0ABS9ZAB0_9HYPH</name>
<evidence type="ECO:0000256" key="2">
    <source>
        <dbReference type="ARBA" id="ARBA00022741"/>
    </source>
</evidence>
<comment type="cofactor">
    <cofactor evidence="4">
        <name>Mg(2+)</name>
        <dbReference type="ChEBI" id="CHEBI:18420"/>
    </cofactor>
</comment>
<keyword evidence="3 4" id="KW-0067">ATP-binding</keyword>
<dbReference type="EMBL" id="JAIVFP010000001">
    <property type="protein sequence ID" value="MCI4684629.1"/>
    <property type="molecule type" value="Genomic_DNA"/>
</dbReference>
<keyword evidence="4" id="KW-0460">Magnesium</keyword>
<comment type="caution">
    <text evidence="6">The sequence shown here is derived from an EMBL/GenBank/DDBJ whole genome shotgun (WGS) entry which is preliminary data.</text>
</comment>
<evidence type="ECO:0000313" key="6">
    <source>
        <dbReference type="EMBL" id="MCI4684629.1"/>
    </source>
</evidence>
<dbReference type="GO" id="GO:0030272">
    <property type="term" value="F:5-formyltetrahydrofolate cyclo-ligase activity"/>
    <property type="evidence" value="ECO:0007669"/>
    <property type="project" value="UniProtKB-EC"/>
</dbReference>
<keyword evidence="6" id="KW-0436">Ligase</keyword>
<dbReference type="PANTHER" id="PTHR23407">
    <property type="entry name" value="ATPASE INHIBITOR/5-FORMYLTETRAHYDROFOLATE CYCLO-LIGASE"/>
    <property type="match status" value="1"/>
</dbReference>
<keyword evidence="2 4" id="KW-0547">Nucleotide-binding</keyword>
<proteinExistence type="inferred from homology"/>
<dbReference type="NCBIfam" id="TIGR02727">
    <property type="entry name" value="MTHFS_bact"/>
    <property type="match status" value="1"/>
</dbReference>
<protein>
    <recommendedName>
        <fullName evidence="4">5-formyltetrahydrofolate cyclo-ligase</fullName>
        <ecNumber evidence="4">6.3.3.2</ecNumber>
    </recommendedName>
</protein>
<dbReference type="Pfam" id="PF01812">
    <property type="entry name" value="5-FTHF_cyc-lig"/>
    <property type="match status" value="1"/>
</dbReference>
<dbReference type="InterPro" id="IPR002698">
    <property type="entry name" value="FTHF_cligase"/>
</dbReference>
<evidence type="ECO:0000256" key="3">
    <source>
        <dbReference type="ARBA" id="ARBA00022840"/>
    </source>
</evidence>
<comment type="catalytic activity">
    <reaction evidence="4">
        <text>(6S)-5-formyl-5,6,7,8-tetrahydrofolate + ATP = (6R)-5,10-methenyltetrahydrofolate + ADP + phosphate</text>
        <dbReference type="Rhea" id="RHEA:10488"/>
        <dbReference type="ChEBI" id="CHEBI:30616"/>
        <dbReference type="ChEBI" id="CHEBI:43474"/>
        <dbReference type="ChEBI" id="CHEBI:57455"/>
        <dbReference type="ChEBI" id="CHEBI:57457"/>
        <dbReference type="ChEBI" id="CHEBI:456216"/>
        <dbReference type="EC" id="6.3.3.2"/>
    </reaction>
</comment>
<dbReference type="RefSeq" id="WP_243068518.1">
    <property type="nucleotide sequence ID" value="NZ_JAIVFK010000005.1"/>
</dbReference>
<evidence type="ECO:0000256" key="5">
    <source>
        <dbReference type="SAM" id="MobiDB-lite"/>
    </source>
</evidence>
<dbReference type="InterPro" id="IPR024185">
    <property type="entry name" value="FTHF_cligase-like_sf"/>
</dbReference>
<dbReference type="Gene3D" id="3.40.50.10420">
    <property type="entry name" value="NagB/RpiA/CoA transferase-like"/>
    <property type="match status" value="1"/>
</dbReference>
<dbReference type="PANTHER" id="PTHR23407:SF1">
    <property type="entry name" value="5-FORMYLTETRAHYDROFOLATE CYCLO-LIGASE"/>
    <property type="match status" value="1"/>
</dbReference>
<dbReference type="SUPFAM" id="SSF100950">
    <property type="entry name" value="NagB/RpiA/CoA transferase-like"/>
    <property type="match status" value="1"/>
</dbReference>
<comment type="similarity">
    <text evidence="1 4">Belongs to the 5-formyltetrahydrofolate cyclo-ligase family.</text>
</comment>
<keyword evidence="4" id="KW-0479">Metal-binding</keyword>
<dbReference type="Proteomes" id="UP001139104">
    <property type="component" value="Unassembled WGS sequence"/>
</dbReference>
<evidence type="ECO:0000256" key="4">
    <source>
        <dbReference type="RuleBase" id="RU361279"/>
    </source>
</evidence>
<evidence type="ECO:0000313" key="7">
    <source>
        <dbReference type="Proteomes" id="UP001139104"/>
    </source>
</evidence>
<dbReference type="InterPro" id="IPR037171">
    <property type="entry name" value="NagB/RpiA_transferase-like"/>
</dbReference>
<dbReference type="PIRSF" id="PIRSF006806">
    <property type="entry name" value="FTHF_cligase"/>
    <property type="match status" value="1"/>
</dbReference>
<organism evidence="6 7">
    <name type="scientific">Candidatus Rhodoblastus alkanivorans</name>
    <dbReference type="NCBI Taxonomy" id="2954117"/>
    <lineage>
        <taxon>Bacteria</taxon>
        <taxon>Pseudomonadati</taxon>
        <taxon>Pseudomonadota</taxon>
        <taxon>Alphaproteobacteria</taxon>
        <taxon>Hyphomicrobiales</taxon>
        <taxon>Rhodoblastaceae</taxon>
        <taxon>Rhodoblastus</taxon>
    </lineage>
</organism>
<gene>
    <name evidence="6" type="ORF">K2U94_17965</name>
</gene>
<sequence length="218" mass="22539">MNQGPVTPSLAPHSPSNDGRSGTPHAGGGAEKARLREKLRAARAAIPASQAAAAAERIAARAFALVLEQGGAPAPVALYAAMPGELDCLPLLAALAGAGFPTLLPVAGARATPLIFRLWRPGDPLVAARFGLREPPDSAPEMRPAILFAPLLGFDDKGTRLGFGGGYYDATLAHLRASGPVVAGGLAFSCQRADEIPRESHDQKLDFVVTEADMICFA</sequence>
<feature type="region of interest" description="Disordered" evidence="5">
    <location>
        <begin position="1"/>
        <end position="33"/>
    </location>
</feature>